<keyword evidence="2" id="KW-1185">Reference proteome</keyword>
<dbReference type="InterPro" id="IPR007215">
    <property type="entry name" value="Sulphur_relay_TusB/DsrH"/>
</dbReference>
<evidence type="ECO:0000313" key="1">
    <source>
        <dbReference type="EMBL" id="QUH23352.1"/>
    </source>
</evidence>
<dbReference type="KEGG" id="meme:HYG87_06050"/>
<evidence type="ECO:0000313" key="2">
    <source>
        <dbReference type="Proteomes" id="UP000681041"/>
    </source>
</evidence>
<dbReference type="AlphaFoldDB" id="A0A8T8K687"/>
<organism evidence="1 2">
    <name type="scientific">Methanobacterium alkalithermotolerans</name>
    <dbReference type="NCBI Taxonomy" id="2731220"/>
    <lineage>
        <taxon>Archaea</taxon>
        <taxon>Methanobacteriati</taxon>
        <taxon>Methanobacteriota</taxon>
        <taxon>Methanomada group</taxon>
        <taxon>Methanobacteria</taxon>
        <taxon>Methanobacteriales</taxon>
        <taxon>Methanobacteriaceae</taxon>
        <taxon>Methanobacterium</taxon>
    </lineage>
</organism>
<proteinExistence type="predicted"/>
<dbReference type="OrthoDB" id="70202at2157"/>
<dbReference type="Pfam" id="PF04077">
    <property type="entry name" value="DsrH"/>
    <property type="match status" value="1"/>
</dbReference>
<dbReference type="Proteomes" id="UP000681041">
    <property type="component" value="Chromosome"/>
</dbReference>
<name>A0A8T8K687_9EURY</name>
<dbReference type="SUPFAM" id="SSF75169">
    <property type="entry name" value="DsrEFH-like"/>
    <property type="match status" value="1"/>
</dbReference>
<dbReference type="RefSeq" id="WP_211532309.1">
    <property type="nucleotide sequence ID" value="NZ_CP058560.1"/>
</dbReference>
<dbReference type="GO" id="GO:0002143">
    <property type="term" value="P:tRNA wobble position uridine thiolation"/>
    <property type="evidence" value="ECO:0007669"/>
    <property type="project" value="InterPro"/>
</dbReference>
<gene>
    <name evidence="1" type="primary">dsrH</name>
    <name evidence="1" type="ORF">HYG87_06050</name>
</gene>
<dbReference type="GO" id="GO:0005737">
    <property type="term" value="C:cytoplasm"/>
    <property type="evidence" value="ECO:0007669"/>
    <property type="project" value="InterPro"/>
</dbReference>
<reference evidence="1" key="1">
    <citation type="submission" date="2020-07" db="EMBL/GenBank/DDBJ databases">
        <title>Methanobacterium. sp. MethCan genome.</title>
        <authorList>
            <person name="Postec A."/>
            <person name="Quemeneur M."/>
        </authorList>
    </citation>
    <scope>NUCLEOTIDE SEQUENCE</scope>
    <source>
        <strain evidence="1">MethCAN</strain>
    </source>
</reference>
<protein>
    <submittedName>
        <fullName evidence="1">Sulfurtransferase complex subunit TusB</fullName>
    </submittedName>
</protein>
<sequence>MNIAFLVTKTPQEVSFKNFVQILKLYSEEHQIHLYLIGNGVYASVPGHDYTSLIAQDGTNLRISAFSGDLKARSIHPDRMISSVEIFDNYDELVVDLMEKTDQVFSF</sequence>
<dbReference type="EMBL" id="CP058560">
    <property type="protein sequence ID" value="QUH23352.1"/>
    <property type="molecule type" value="Genomic_DNA"/>
</dbReference>
<dbReference type="Gene3D" id="3.40.1260.10">
    <property type="entry name" value="DsrEFH-like"/>
    <property type="match status" value="1"/>
</dbReference>
<dbReference type="InterPro" id="IPR027396">
    <property type="entry name" value="DsrEFH-like"/>
</dbReference>
<dbReference type="GeneID" id="64820309"/>
<dbReference type="NCBIfam" id="TIGR03011">
    <property type="entry name" value="sulf_tusB_dsrH"/>
    <property type="match status" value="1"/>
</dbReference>
<accession>A0A8T8K687</accession>